<dbReference type="EMBL" id="HG805826">
    <property type="protein sequence ID" value="CDW52580.1"/>
    <property type="molecule type" value="Genomic_DNA"/>
</dbReference>
<dbReference type="Proteomes" id="UP000030665">
    <property type="component" value="Unassembled WGS sequence"/>
</dbReference>
<evidence type="ECO:0000256" key="1">
    <source>
        <dbReference type="SAM" id="MobiDB-lite"/>
    </source>
</evidence>
<keyword evidence="4" id="KW-1185">Reference proteome</keyword>
<evidence type="ECO:0000313" key="3">
    <source>
        <dbReference type="EMBL" id="CDW52580.1"/>
    </source>
</evidence>
<proteinExistence type="predicted"/>
<evidence type="ECO:0000256" key="2">
    <source>
        <dbReference type="SAM" id="SignalP"/>
    </source>
</evidence>
<name>A0A077Z1X9_TRITR</name>
<protein>
    <submittedName>
        <fullName evidence="3">Uncharacterized protein</fullName>
    </submittedName>
</protein>
<feature type="chain" id="PRO_5001728334" evidence="2">
    <location>
        <begin position="21"/>
        <end position="183"/>
    </location>
</feature>
<keyword evidence="2" id="KW-0732">Signal</keyword>
<dbReference type="OrthoDB" id="10348301at2759"/>
<gene>
    <name evidence="3" type="ORF">TTRE_0000084201</name>
</gene>
<evidence type="ECO:0000313" key="4">
    <source>
        <dbReference type="Proteomes" id="UP000030665"/>
    </source>
</evidence>
<reference evidence="3" key="1">
    <citation type="submission" date="2014-01" db="EMBL/GenBank/DDBJ databases">
        <authorList>
            <person name="Aslett M."/>
        </authorList>
    </citation>
    <scope>NUCLEOTIDE SEQUENCE</scope>
</reference>
<reference evidence="3" key="2">
    <citation type="submission" date="2014-03" db="EMBL/GenBank/DDBJ databases">
        <title>The whipworm genome and dual-species transcriptomics of an intimate host-pathogen interaction.</title>
        <authorList>
            <person name="Foth B.J."/>
            <person name="Tsai I.J."/>
            <person name="Reid A.J."/>
            <person name="Bancroft A.J."/>
            <person name="Nichol S."/>
            <person name="Tracey A."/>
            <person name="Holroyd N."/>
            <person name="Cotton J.A."/>
            <person name="Stanley E.J."/>
            <person name="Zarowiecki M."/>
            <person name="Liu J.Z."/>
            <person name="Huckvale T."/>
            <person name="Cooper P.J."/>
            <person name="Grencis R.K."/>
            <person name="Berriman M."/>
        </authorList>
    </citation>
    <scope>NUCLEOTIDE SEQUENCE [LARGE SCALE GENOMIC DNA]</scope>
</reference>
<feature type="region of interest" description="Disordered" evidence="1">
    <location>
        <begin position="160"/>
        <end position="183"/>
    </location>
</feature>
<dbReference type="AlphaFoldDB" id="A0A077Z1X9"/>
<sequence>MELLQKITLLCAICAIATHAVPVPDSWVERGQLKIAGEPDMRVNYELLDSNFDNDKVTLIYRVSMAGPDDKSVPDALRRDDVDTLNLVKRAIDDQEVELRLRGDQFLEPNSNRYSRAVSQSEVQEPLDKVVLMGNDLDHLWRQSENSTEANQVGNCTTSLQANNTTSTPLQANNTASTVSAAK</sequence>
<organism evidence="3 4">
    <name type="scientific">Trichuris trichiura</name>
    <name type="common">Whipworm</name>
    <name type="synonym">Trichocephalus trichiurus</name>
    <dbReference type="NCBI Taxonomy" id="36087"/>
    <lineage>
        <taxon>Eukaryota</taxon>
        <taxon>Metazoa</taxon>
        <taxon>Ecdysozoa</taxon>
        <taxon>Nematoda</taxon>
        <taxon>Enoplea</taxon>
        <taxon>Dorylaimia</taxon>
        <taxon>Trichinellida</taxon>
        <taxon>Trichuridae</taxon>
        <taxon>Trichuris</taxon>
    </lineage>
</organism>
<feature type="signal peptide" evidence="2">
    <location>
        <begin position="1"/>
        <end position="20"/>
    </location>
</feature>
<accession>A0A077Z1X9</accession>